<name>A0A5C6D3V0_9BACT</name>
<protein>
    <recommendedName>
        <fullName evidence="3">Carboxypeptidase regulatory-like domain-containing protein</fullName>
    </recommendedName>
</protein>
<comment type="caution">
    <text evidence="1">The sequence shown here is derived from an EMBL/GenBank/DDBJ whole genome shotgun (WGS) entry which is preliminary data.</text>
</comment>
<dbReference type="EMBL" id="SJPS01000001">
    <property type="protein sequence ID" value="TWU30461.1"/>
    <property type="molecule type" value="Genomic_DNA"/>
</dbReference>
<dbReference type="Proteomes" id="UP000318437">
    <property type="component" value="Unassembled WGS sequence"/>
</dbReference>
<dbReference type="Pfam" id="PF13620">
    <property type="entry name" value="CarboxypepD_reg"/>
    <property type="match status" value="1"/>
</dbReference>
<accession>A0A5C6D3V0</accession>
<dbReference type="GO" id="GO:0030246">
    <property type="term" value="F:carbohydrate binding"/>
    <property type="evidence" value="ECO:0007669"/>
    <property type="project" value="InterPro"/>
</dbReference>
<gene>
    <name evidence="1" type="ORF">Pla144_12480</name>
</gene>
<sequence length="125" mass="12902">MVAAILTASCGGCGSSDRSVVTGHVIRADGSPLALARVIAVSSDGDKTAYASTDTDGSYEITLGSEARGIPPGTYSVYLIEDRGVEEGKMKRTIAKKYTDPNTSGLSIDVVAGESKVFDITTDPP</sequence>
<evidence type="ECO:0000313" key="2">
    <source>
        <dbReference type="Proteomes" id="UP000318437"/>
    </source>
</evidence>
<dbReference type="SUPFAM" id="SSF49452">
    <property type="entry name" value="Starch-binding domain-like"/>
    <property type="match status" value="1"/>
</dbReference>
<keyword evidence="2" id="KW-1185">Reference proteome</keyword>
<evidence type="ECO:0000313" key="1">
    <source>
        <dbReference type="EMBL" id="TWU30461.1"/>
    </source>
</evidence>
<dbReference type="RefSeq" id="WP_197530408.1">
    <property type="nucleotide sequence ID" value="NZ_SJPS01000001.1"/>
</dbReference>
<reference evidence="1 2" key="1">
    <citation type="submission" date="2019-02" db="EMBL/GenBank/DDBJ databases">
        <title>Deep-cultivation of Planctomycetes and their phenomic and genomic characterization uncovers novel biology.</title>
        <authorList>
            <person name="Wiegand S."/>
            <person name="Jogler M."/>
            <person name="Boedeker C."/>
            <person name="Pinto D."/>
            <person name="Vollmers J."/>
            <person name="Rivas-Marin E."/>
            <person name="Kohn T."/>
            <person name="Peeters S.H."/>
            <person name="Heuer A."/>
            <person name="Rast P."/>
            <person name="Oberbeckmann S."/>
            <person name="Bunk B."/>
            <person name="Jeske O."/>
            <person name="Meyerdierks A."/>
            <person name="Storesund J.E."/>
            <person name="Kallscheuer N."/>
            <person name="Luecker S."/>
            <person name="Lage O.M."/>
            <person name="Pohl T."/>
            <person name="Merkel B.J."/>
            <person name="Hornburger P."/>
            <person name="Mueller R.-W."/>
            <person name="Bruemmer F."/>
            <person name="Labrenz M."/>
            <person name="Spormann A.M."/>
            <person name="Op Den Camp H."/>
            <person name="Overmann J."/>
            <person name="Amann R."/>
            <person name="Jetten M.S.M."/>
            <person name="Mascher T."/>
            <person name="Medema M.H."/>
            <person name="Devos D.P."/>
            <person name="Kaster A.-K."/>
            <person name="Ovreas L."/>
            <person name="Rohde M."/>
            <person name="Galperin M.Y."/>
            <person name="Jogler C."/>
        </authorList>
    </citation>
    <scope>NUCLEOTIDE SEQUENCE [LARGE SCALE GENOMIC DNA]</scope>
    <source>
        <strain evidence="1 2">Pla144</strain>
    </source>
</reference>
<dbReference type="AlphaFoldDB" id="A0A5C6D3V0"/>
<organism evidence="1 2">
    <name type="scientific">Bythopirellula polymerisocia</name>
    <dbReference type="NCBI Taxonomy" id="2528003"/>
    <lineage>
        <taxon>Bacteria</taxon>
        <taxon>Pseudomonadati</taxon>
        <taxon>Planctomycetota</taxon>
        <taxon>Planctomycetia</taxon>
        <taxon>Pirellulales</taxon>
        <taxon>Lacipirellulaceae</taxon>
        <taxon>Bythopirellula</taxon>
    </lineage>
</organism>
<proteinExistence type="predicted"/>
<evidence type="ECO:0008006" key="3">
    <source>
        <dbReference type="Google" id="ProtNLM"/>
    </source>
</evidence>
<dbReference type="InterPro" id="IPR013784">
    <property type="entry name" value="Carb-bd-like_fold"/>
</dbReference>
<dbReference type="Gene3D" id="2.60.40.1120">
    <property type="entry name" value="Carboxypeptidase-like, regulatory domain"/>
    <property type="match status" value="1"/>
</dbReference>